<feature type="signal peptide" evidence="2">
    <location>
        <begin position="1"/>
        <end position="27"/>
    </location>
</feature>
<reference evidence="3 4" key="1">
    <citation type="submission" date="2019-03" db="EMBL/GenBank/DDBJ databases">
        <title>First draft genome of Liparis tanakae, snailfish: a comprehensive survey of snailfish specific genes.</title>
        <authorList>
            <person name="Kim W."/>
            <person name="Song I."/>
            <person name="Jeong J.-H."/>
            <person name="Kim D."/>
            <person name="Kim S."/>
            <person name="Ryu S."/>
            <person name="Song J.Y."/>
            <person name="Lee S.K."/>
        </authorList>
    </citation>
    <scope>NUCLEOTIDE SEQUENCE [LARGE SCALE GENOMIC DNA]</scope>
    <source>
        <tissue evidence="3">Muscle</tissue>
    </source>
</reference>
<dbReference type="EMBL" id="SRLO01000016">
    <property type="protein sequence ID" value="TNN86379.1"/>
    <property type="molecule type" value="Genomic_DNA"/>
</dbReference>
<accession>A0A4Z2J877</accession>
<comment type="caution">
    <text evidence="3">The sequence shown here is derived from an EMBL/GenBank/DDBJ whole genome shotgun (WGS) entry which is preliminary data.</text>
</comment>
<gene>
    <name evidence="3" type="ORF">EYF80_003464</name>
</gene>
<dbReference type="AlphaFoldDB" id="A0A4Z2J877"/>
<evidence type="ECO:0000256" key="1">
    <source>
        <dbReference type="SAM" id="MobiDB-lite"/>
    </source>
</evidence>
<name>A0A4Z2J877_9TELE</name>
<dbReference type="Proteomes" id="UP000314294">
    <property type="component" value="Unassembled WGS sequence"/>
</dbReference>
<sequence>MLHYCTPSTLLFCHLLLLYNTLPSSHSYDSQSYLTLTAETCAVCDRMNPCRVHQRQAGRDGETVTGPPEHGETDE</sequence>
<feature type="region of interest" description="Disordered" evidence="1">
    <location>
        <begin position="54"/>
        <end position="75"/>
    </location>
</feature>
<keyword evidence="2" id="KW-0732">Signal</keyword>
<evidence type="ECO:0008006" key="5">
    <source>
        <dbReference type="Google" id="ProtNLM"/>
    </source>
</evidence>
<evidence type="ECO:0000313" key="3">
    <source>
        <dbReference type="EMBL" id="TNN86379.1"/>
    </source>
</evidence>
<organism evidence="3 4">
    <name type="scientific">Liparis tanakae</name>
    <name type="common">Tanaka's snailfish</name>
    <dbReference type="NCBI Taxonomy" id="230148"/>
    <lineage>
        <taxon>Eukaryota</taxon>
        <taxon>Metazoa</taxon>
        <taxon>Chordata</taxon>
        <taxon>Craniata</taxon>
        <taxon>Vertebrata</taxon>
        <taxon>Euteleostomi</taxon>
        <taxon>Actinopterygii</taxon>
        <taxon>Neopterygii</taxon>
        <taxon>Teleostei</taxon>
        <taxon>Neoteleostei</taxon>
        <taxon>Acanthomorphata</taxon>
        <taxon>Eupercaria</taxon>
        <taxon>Perciformes</taxon>
        <taxon>Cottioidei</taxon>
        <taxon>Cottales</taxon>
        <taxon>Liparidae</taxon>
        <taxon>Liparis</taxon>
    </lineage>
</organism>
<evidence type="ECO:0000313" key="4">
    <source>
        <dbReference type="Proteomes" id="UP000314294"/>
    </source>
</evidence>
<protein>
    <recommendedName>
        <fullName evidence="5">Secreted protein</fullName>
    </recommendedName>
</protein>
<proteinExistence type="predicted"/>
<evidence type="ECO:0000256" key="2">
    <source>
        <dbReference type="SAM" id="SignalP"/>
    </source>
</evidence>
<keyword evidence="4" id="KW-1185">Reference proteome</keyword>
<feature type="chain" id="PRO_5021269320" description="Secreted protein" evidence="2">
    <location>
        <begin position="28"/>
        <end position="75"/>
    </location>
</feature>